<feature type="region of interest" description="Disordered" evidence="6">
    <location>
        <begin position="1"/>
        <end position="43"/>
    </location>
</feature>
<dbReference type="PANTHER" id="PTHR46481">
    <property type="entry name" value="ZINC FINGER BED DOMAIN-CONTAINING PROTEIN 4"/>
    <property type="match status" value="1"/>
</dbReference>
<evidence type="ECO:0000256" key="5">
    <source>
        <dbReference type="ARBA" id="ARBA00023242"/>
    </source>
</evidence>
<keyword evidence="5" id="KW-0539">Nucleus</keyword>
<evidence type="ECO:0000256" key="2">
    <source>
        <dbReference type="ARBA" id="ARBA00022723"/>
    </source>
</evidence>
<evidence type="ECO:0000313" key="7">
    <source>
        <dbReference type="EMBL" id="CAG8847386.1"/>
    </source>
</evidence>
<keyword evidence="2" id="KW-0479">Metal-binding</keyword>
<keyword evidence="4" id="KW-0862">Zinc</keyword>
<dbReference type="InterPro" id="IPR012337">
    <property type="entry name" value="RNaseH-like_sf"/>
</dbReference>
<dbReference type="SUPFAM" id="SSF53098">
    <property type="entry name" value="Ribonuclease H-like"/>
    <property type="match status" value="1"/>
</dbReference>
<name>A0ABN7X5M5_GIGMA</name>
<dbReference type="SUPFAM" id="SSF140996">
    <property type="entry name" value="Hermes dimerisation domain"/>
    <property type="match status" value="1"/>
</dbReference>
<protein>
    <submittedName>
        <fullName evidence="7">20330_t:CDS:1</fullName>
    </submittedName>
</protein>
<dbReference type="PANTHER" id="PTHR46481:SF10">
    <property type="entry name" value="ZINC FINGER BED DOMAIN-CONTAINING PROTEIN 39"/>
    <property type="match status" value="1"/>
</dbReference>
<feature type="non-terminal residue" evidence="7">
    <location>
        <position position="1"/>
    </location>
</feature>
<keyword evidence="3" id="KW-0863">Zinc-finger</keyword>
<dbReference type="InterPro" id="IPR052035">
    <property type="entry name" value="ZnF_BED_domain_contain"/>
</dbReference>
<gene>
    <name evidence="7" type="ORF">GMARGA_LOCUS38642</name>
</gene>
<keyword evidence="8" id="KW-1185">Reference proteome</keyword>
<dbReference type="EMBL" id="CAJVQB010087399">
    <property type="protein sequence ID" value="CAG8847386.1"/>
    <property type="molecule type" value="Genomic_DNA"/>
</dbReference>
<proteinExistence type="predicted"/>
<evidence type="ECO:0000313" key="8">
    <source>
        <dbReference type="Proteomes" id="UP000789901"/>
    </source>
</evidence>
<dbReference type="Proteomes" id="UP000789901">
    <property type="component" value="Unassembled WGS sequence"/>
</dbReference>
<comment type="caution">
    <text evidence="7">The sequence shown here is derived from an EMBL/GenBank/DDBJ whole genome shotgun (WGS) entry which is preliminary data.</text>
</comment>
<evidence type="ECO:0000256" key="6">
    <source>
        <dbReference type="SAM" id="MobiDB-lite"/>
    </source>
</evidence>
<accession>A0ABN7X5M5</accession>
<organism evidence="7 8">
    <name type="scientific">Gigaspora margarita</name>
    <dbReference type="NCBI Taxonomy" id="4874"/>
    <lineage>
        <taxon>Eukaryota</taxon>
        <taxon>Fungi</taxon>
        <taxon>Fungi incertae sedis</taxon>
        <taxon>Mucoromycota</taxon>
        <taxon>Glomeromycotina</taxon>
        <taxon>Glomeromycetes</taxon>
        <taxon>Diversisporales</taxon>
        <taxon>Gigasporaceae</taxon>
        <taxon>Gigaspora</taxon>
    </lineage>
</organism>
<evidence type="ECO:0000256" key="3">
    <source>
        <dbReference type="ARBA" id="ARBA00022771"/>
    </source>
</evidence>
<sequence length="295" mass="33588">RMSSSVSSHMSEDDISSVNELYEYDEPPISGESPACKTKKRKKRDNSKKGSFTVCQICKNNNITVKYAHDSSTENMLGHLWTKHRIDKDHSEETNTNGSIVKAMHVITKRRQEKIAQLLVEFIIEDCQPFHILRNKAFRRLLNYMESGFQIPCEPTVKKMINKAYYWSRDQLFSMINMDGGYVNLTTDLWSSRTNQGYIGITVTWIDSNFELKEALLTIRLLPSPHTAEAIRDSLNQVIINWGLNGRVFCITTNNGANIKKAIGLMDNITRSSCSAHTLQLSVLKGLKPAVRLIK</sequence>
<evidence type="ECO:0000256" key="4">
    <source>
        <dbReference type="ARBA" id="ARBA00022833"/>
    </source>
</evidence>
<comment type="subcellular location">
    <subcellularLocation>
        <location evidence="1">Nucleus</location>
    </subcellularLocation>
</comment>
<evidence type="ECO:0000256" key="1">
    <source>
        <dbReference type="ARBA" id="ARBA00004123"/>
    </source>
</evidence>
<reference evidence="7 8" key="1">
    <citation type="submission" date="2021-06" db="EMBL/GenBank/DDBJ databases">
        <authorList>
            <person name="Kallberg Y."/>
            <person name="Tangrot J."/>
            <person name="Rosling A."/>
        </authorList>
    </citation>
    <scope>NUCLEOTIDE SEQUENCE [LARGE SCALE GENOMIC DNA]</scope>
    <source>
        <strain evidence="7 8">120-4 pot B 10/14</strain>
    </source>
</reference>